<dbReference type="PANTHER" id="PTHR43080">
    <property type="entry name" value="CBS DOMAIN-CONTAINING PROTEIN CBSX3, MITOCHONDRIAL"/>
    <property type="match status" value="1"/>
</dbReference>
<feature type="domain" description="CBS" evidence="3">
    <location>
        <begin position="51"/>
        <end position="108"/>
    </location>
</feature>
<proteinExistence type="predicted"/>
<evidence type="ECO:0000313" key="4">
    <source>
        <dbReference type="EMBL" id="CAB9499367.1"/>
    </source>
</evidence>
<dbReference type="AlphaFoldDB" id="A0A9N8DA19"/>
<dbReference type="EMBL" id="CAICTM010000058">
    <property type="protein sequence ID" value="CAB9499367.1"/>
    <property type="molecule type" value="Genomic_DNA"/>
</dbReference>
<dbReference type="InterPro" id="IPR051257">
    <property type="entry name" value="Diverse_CBS-Domain"/>
</dbReference>
<evidence type="ECO:0000256" key="2">
    <source>
        <dbReference type="PROSITE-ProRule" id="PRU00703"/>
    </source>
</evidence>
<evidence type="ECO:0000313" key="5">
    <source>
        <dbReference type="Proteomes" id="UP001153069"/>
    </source>
</evidence>
<evidence type="ECO:0000256" key="1">
    <source>
        <dbReference type="ARBA" id="ARBA00023122"/>
    </source>
</evidence>
<dbReference type="InterPro" id="IPR046342">
    <property type="entry name" value="CBS_dom_sf"/>
</dbReference>
<dbReference type="Gene3D" id="3.10.580.10">
    <property type="entry name" value="CBS-domain"/>
    <property type="match status" value="1"/>
</dbReference>
<dbReference type="PANTHER" id="PTHR43080:SF2">
    <property type="entry name" value="CBS DOMAIN-CONTAINING PROTEIN"/>
    <property type="match status" value="1"/>
</dbReference>
<name>A0A9N8DA19_9STRA</name>
<keyword evidence="1 2" id="KW-0129">CBS domain</keyword>
<dbReference type="CDD" id="cd04623">
    <property type="entry name" value="CBS_pair_bac_euk"/>
    <property type="match status" value="1"/>
</dbReference>
<keyword evidence="5" id="KW-1185">Reference proteome</keyword>
<dbReference type="SUPFAM" id="SSF54631">
    <property type="entry name" value="CBS-domain pair"/>
    <property type="match status" value="1"/>
</dbReference>
<dbReference type="SMART" id="SM00116">
    <property type="entry name" value="CBS"/>
    <property type="match status" value="2"/>
</dbReference>
<organism evidence="4 5">
    <name type="scientific">Seminavis robusta</name>
    <dbReference type="NCBI Taxonomy" id="568900"/>
    <lineage>
        <taxon>Eukaryota</taxon>
        <taxon>Sar</taxon>
        <taxon>Stramenopiles</taxon>
        <taxon>Ochrophyta</taxon>
        <taxon>Bacillariophyta</taxon>
        <taxon>Bacillariophyceae</taxon>
        <taxon>Bacillariophycidae</taxon>
        <taxon>Naviculales</taxon>
        <taxon>Naviculaceae</taxon>
        <taxon>Seminavis</taxon>
    </lineage>
</organism>
<dbReference type="InterPro" id="IPR000644">
    <property type="entry name" value="CBS_dom"/>
</dbReference>
<gene>
    <name evidence="4" type="ORF">SEMRO_59_G034200.1</name>
</gene>
<comment type="caution">
    <text evidence="4">The sequence shown here is derived from an EMBL/GenBank/DDBJ whole genome shotgun (WGS) entry which is preliminary data.</text>
</comment>
<feature type="domain" description="CBS" evidence="3">
    <location>
        <begin position="117"/>
        <end position="175"/>
    </location>
</feature>
<dbReference type="PROSITE" id="PS51371">
    <property type="entry name" value="CBS"/>
    <property type="match status" value="2"/>
</dbReference>
<protein>
    <submittedName>
        <fullName evidence="4">CBS domain-containing protein</fullName>
    </submittedName>
</protein>
<sequence>MFSRASSTILRRAVVRPTPFLGTTCKLVAPRSMVTVGEALTAEDAREVSGYSSIDYTINEDATVYDVVQKFAAFNIGCLVVTDSTGNMTGIISERDYVCKVALLGRKSKETAVKEIATQAAKLVTAKTDASVEECMEKMLKGDIRHLPLVDEDDKVVGMISIKDLVKTVVKEKEQTIKVLSDFALGKGGHFGSD</sequence>
<reference evidence="4" key="1">
    <citation type="submission" date="2020-06" db="EMBL/GenBank/DDBJ databases">
        <authorList>
            <consortium name="Plant Systems Biology data submission"/>
        </authorList>
    </citation>
    <scope>NUCLEOTIDE SEQUENCE</scope>
    <source>
        <strain evidence="4">D6</strain>
    </source>
</reference>
<dbReference type="Proteomes" id="UP001153069">
    <property type="component" value="Unassembled WGS sequence"/>
</dbReference>
<dbReference type="InterPro" id="IPR044725">
    <property type="entry name" value="CBSX3_CBS_dom"/>
</dbReference>
<evidence type="ECO:0000259" key="3">
    <source>
        <dbReference type="PROSITE" id="PS51371"/>
    </source>
</evidence>
<accession>A0A9N8DA19</accession>
<dbReference type="Pfam" id="PF00571">
    <property type="entry name" value="CBS"/>
    <property type="match status" value="2"/>
</dbReference>
<dbReference type="OrthoDB" id="418595at2759"/>